<feature type="transmembrane region" description="Helical" evidence="8">
    <location>
        <begin position="103"/>
        <end position="119"/>
    </location>
</feature>
<feature type="transmembrane region" description="Helical" evidence="8">
    <location>
        <begin position="272"/>
        <end position="291"/>
    </location>
</feature>
<keyword evidence="5 8" id="KW-0812">Transmembrane</keyword>
<feature type="domain" description="Glycosyltransferase RgtA/B/C/D-like" evidence="9">
    <location>
        <begin position="26"/>
        <end position="187"/>
    </location>
</feature>
<keyword evidence="2" id="KW-1003">Cell membrane</keyword>
<keyword evidence="4" id="KW-0808">Transferase</keyword>
<keyword evidence="7 8" id="KW-0472">Membrane</keyword>
<feature type="transmembrane region" description="Helical" evidence="8">
    <location>
        <begin position="125"/>
        <end position="158"/>
    </location>
</feature>
<organism evidence="10 11">
    <name type="scientific">Endomicrobium trichonymphae</name>
    <dbReference type="NCBI Taxonomy" id="1408204"/>
    <lineage>
        <taxon>Bacteria</taxon>
        <taxon>Pseudomonadati</taxon>
        <taxon>Elusimicrobiota</taxon>
        <taxon>Endomicrobiia</taxon>
        <taxon>Endomicrobiales</taxon>
        <taxon>Endomicrobiaceae</taxon>
        <taxon>Candidatus Endomicrobiellum</taxon>
    </lineage>
</organism>
<dbReference type="Proteomes" id="UP000095237">
    <property type="component" value="Unassembled WGS sequence"/>
</dbReference>
<comment type="caution">
    <text evidence="10">The sequence shown here is derived from an EMBL/GenBank/DDBJ whole genome shotgun (WGS) entry which is preliminary data.</text>
</comment>
<keyword evidence="11" id="KW-1185">Reference proteome</keyword>
<keyword evidence="3" id="KW-0328">Glycosyltransferase</keyword>
<name>A0A1E5IIN9_ENDTX</name>
<evidence type="ECO:0000256" key="1">
    <source>
        <dbReference type="ARBA" id="ARBA00004651"/>
    </source>
</evidence>
<evidence type="ECO:0000256" key="7">
    <source>
        <dbReference type="ARBA" id="ARBA00023136"/>
    </source>
</evidence>
<feature type="transmembrane region" description="Helical" evidence="8">
    <location>
        <begin position="303"/>
        <end position="323"/>
    </location>
</feature>
<feature type="transmembrane region" description="Helical" evidence="8">
    <location>
        <begin position="77"/>
        <end position="96"/>
    </location>
</feature>
<feature type="transmembrane region" description="Helical" evidence="8">
    <location>
        <begin position="209"/>
        <end position="235"/>
    </location>
</feature>
<dbReference type="AlphaFoldDB" id="A0A1E5IIN9"/>
<dbReference type="EMBL" id="LNVX01000358">
    <property type="protein sequence ID" value="OEG70376.1"/>
    <property type="molecule type" value="Genomic_DNA"/>
</dbReference>
<proteinExistence type="predicted"/>
<evidence type="ECO:0000313" key="11">
    <source>
        <dbReference type="Proteomes" id="UP000095237"/>
    </source>
</evidence>
<evidence type="ECO:0000256" key="6">
    <source>
        <dbReference type="ARBA" id="ARBA00022989"/>
    </source>
</evidence>
<evidence type="ECO:0000256" key="5">
    <source>
        <dbReference type="ARBA" id="ARBA00022692"/>
    </source>
</evidence>
<evidence type="ECO:0000256" key="8">
    <source>
        <dbReference type="SAM" id="Phobius"/>
    </source>
</evidence>
<gene>
    <name evidence="10" type="ORF">ATZ36_04700</name>
</gene>
<dbReference type="InterPro" id="IPR038731">
    <property type="entry name" value="RgtA/B/C-like"/>
</dbReference>
<dbReference type="GO" id="GO:0016763">
    <property type="term" value="F:pentosyltransferase activity"/>
    <property type="evidence" value="ECO:0007669"/>
    <property type="project" value="TreeGrafter"/>
</dbReference>
<feature type="transmembrane region" description="Helical" evidence="8">
    <location>
        <begin position="47"/>
        <end position="65"/>
    </location>
</feature>
<evidence type="ECO:0000256" key="2">
    <source>
        <dbReference type="ARBA" id="ARBA00022475"/>
    </source>
</evidence>
<evidence type="ECO:0000256" key="4">
    <source>
        <dbReference type="ARBA" id="ARBA00022679"/>
    </source>
</evidence>
<dbReference type="PANTHER" id="PTHR33908">
    <property type="entry name" value="MANNOSYLTRANSFERASE YKCB-RELATED"/>
    <property type="match status" value="1"/>
</dbReference>
<evidence type="ECO:0000256" key="3">
    <source>
        <dbReference type="ARBA" id="ARBA00022676"/>
    </source>
</evidence>
<comment type="subcellular location">
    <subcellularLocation>
        <location evidence="1">Cell membrane</location>
        <topology evidence="1">Multi-pass membrane protein</topology>
    </subcellularLocation>
</comment>
<dbReference type="InterPro" id="IPR050297">
    <property type="entry name" value="LipidA_mod_glycosyltrf_83"/>
</dbReference>
<sequence length="408" mass="46881">MNYKLWFWIINIVSAALKFLIPSKFDHSLITAYLTKTSIFIFGNNEFAIRFPIALIFFFICWIFFICAKKLYNERTAFTGVLLLNLLPTFSLFGFAIAVPNSLFLLFWISALLVFIILIETGNKNYWYLLGIITGFTMLPGYNAALVSFSIFMALILLPAHRIWFKKKEPYLAVIISVLLFLPAIIWNIGNNSLSHSSGILLPKFSLAFLGTSLGAQACYISPFLFLIFIIAALLCVKEIYQKKDRAAIIIACFSFPVFLPLKGIAAFKEILLYWTAATGYLVLSIYAAHLTLKFWHIKWFRAYSYAAWGFALFTIIMVSLYICPIEIFLPINQRRIVSEPENTYIKNEFHDWKNTVRIMNLTEKPFLFMYKSYLASKFASSDNIDVCGIWRKHLNSHTANVLEPEKG</sequence>
<protein>
    <recommendedName>
        <fullName evidence="9">Glycosyltransferase RgtA/B/C/D-like domain-containing protein</fullName>
    </recommendedName>
</protein>
<feature type="transmembrane region" description="Helical" evidence="8">
    <location>
        <begin position="6"/>
        <end position="26"/>
    </location>
</feature>
<dbReference type="GO" id="GO:0005886">
    <property type="term" value="C:plasma membrane"/>
    <property type="evidence" value="ECO:0007669"/>
    <property type="project" value="UniProtKB-SubCell"/>
</dbReference>
<accession>A0A1E5IIN9</accession>
<evidence type="ECO:0000313" key="10">
    <source>
        <dbReference type="EMBL" id="OEG70376.1"/>
    </source>
</evidence>
<feature type="transmembrane region" description="Helical" evidence="8">
    <location>
        <begin position="170"/>
        <end position="189"/>
    </location>
</feature>
<dbReference type="PANTHER" id="PTHR33908:SF11">
    <property type="entry name" value="MEMBRANE PROTEIN"/>
    <property type="match status" value="1"/>
</dbReference>
<dbReference type="GO" id="GO:0009103">
    <property type="term" value="P:lipopolysaccharide biosynthetic process"/>
    <property type="evidence" value="ECO:0007669"/>
    <property type="project" value="UniProtKB-ARBA"/>
</dbReference>
<reference evidence="10 11" key="1">
    <citation type="submission" date="2015-11" db="EMBL/GenBank/DDBJ databases">
        <title>Evidence for parallel genomic evolution in an endosymbiosis of termite gut flagellates.</title>
        <authorList>
            <person name="Zheng H."/>
        </authorList>
    </citation>
    <scope>NUCLEOTIDE SEQUENCE [LARGE SCALE GENOMIC DNA]</scope>
    <source>
        <strain evidence="10 11">CET450</strain>
    </source>
</reference>
<dbReference type="Pfam" id="PF13231">
    <property type="entry name" value="PMT_2"/>
    <property type="match status" value="1"/>
</dbReference>
<keyword evidence="6 8" id="KW-1133">Transmembrane helix</keyword>
<evidence type="ECO:0000259" key="9">
    <source>
        <dbReference type="Pfam" id="PF13231"/>
    </source>
</evidence>